<dbReference type="PROSITE" id="PS50936">
    <property type="entry name" value="ENGC_GTPASE"/>
    <property type="match status" value="1"/>
</dbReference>
<evidence type="ECO:0000256" key="7">
    <source>
        <dbReference type="ARBA" id="ARBA00022833"/>
    </source>
</evidence>
<feature type="binding site" evidence="10">
    <location>
        <position position="305"/>
    </location>
    <ligand>
        <name>Zn(2+)</name>
        <dbReference type="ChEBI" id="CHEBI:29105"/>
    </ligand>
</feature>
<feature type="domain" description="EngC GTPase" evidence="12">
    <location>
        <begin position="126"/>
        <end position="273"/>
    </location>
</feature>
<dbReference type="KEGG" id="cheb:HH215_08285"/>
<sequence>MRSFRLNNNTLHPNDSLRAYGWNAYWDQLLSEQQPAIRQLKPARVVAQFSHSYNVMTEAGENSASVTGKFEFNAAKRGDYPAVGDWVMVERLANESRSVIHAVLPRRTAMVRNAAGNVTEDQIIGANLDYLFIVNALNQDFNIRKIERYLIAAWESGAQPVVLLTKADLCERPEKFVAEVETVAPGVPVHFVSALLDQGKDELGAYLQPGVTIGVTGSSGVGKSTLLNWLADTHRQQVQGIRENDARGRHTTTHRELFLLNNGALVMDTPGMRELQLWEAHDGWQQAFADIEKLASQCRYRDCKHEHDQGCAVLEAANTGSLDPKRLANYKKTARELARLAIKESQSQAKSSNRTPRSKSGKSQARLNKRAYLTED</sequence>
<keyword evidence="2 10" id="KW-0690">Ribosome biogenesis</keyword>
<keyword evidence="8 10" id="KW-0694">RNA-binding</keyword>
<comment type="subcellular location">
    <subcellularLocation>
        <location evidence="10">Cytoplasm</location>
    </subcellularLocation>
</comment>
<name>A0A7Z2VHP9_9BACL</name>
<evidence type="ECO:0000256" key="1">
    <source>
        <dbReference type="ARBA" id="ARBA00022490"/>
    </source>
</evidence>
<evidence type="ECO:0000256" key="10">
    <source>
        <dbReference type="HAMAP-Rule" id="MF_01820"/>
    </source>
</evidence>
<dbReference type="AlphaFoldDB" id="A0A7Z2VHP9"/>
<evidence type="ECO:0000256" key="4">
    <source>
        <dbReference type="ARBA" id="ARBA00022730"/>
    </source>
</evidence>
<dbReference type="Gene3D" id="1.10.40.50">
    <property type="entry name" value="Probable gtpase engc, domain 3"/>
    <property type="match status" value="1"/>
</dbReference>
<dbReference type="EC" id="3.6.1.-" evidence="10"/>
<dbReference type="NCBIfam" id="TIGR00157">
    <property type="entry name" value="ribosome small subunit-dependent GTPase A"/>
    <property type="match status" value="1"/>
</dbReference>
<evidence type="ECO:0000259" key="13">
    <source>
        <dbReference type="PROSITE" id="PS51721"/>
    </source>
</evidence>
<dbReference type="Proteomes" id="UP000502248">
    <property type="component" value="Chromosome"/>
</dbReference>
<comment type="similarity">
    <text evidence="10">Belongs to the TRAFAC class YlqF/YawG GTPase family. RsgA subfamily.</text>
</comment>
<evidence type="ECO:0000259" key="12">
    <source>
        <dbReference type="PROSITE" id="PS50936"/>
    </source>
</evidence>
<dbReference type="InterPro" id="IPR004881">
    <property type="entry name" value="Ribosome_biogen_GTPase_RsgA"/>
</dbReference>
<dbReference type="SUPFAM" id="SSF52540">
    <property type="entry name" value="P-loop containing nucleoside triphosphate hydrolases"/>
    <property type="match status" value="1"/>
</dbReference>
<feature type="binding site" evidence="10">
    <location>
        <position position="303"/>
    </location>
    <ligand>
        <name>Zn(2+)</name>
        <dbReference type="ChEBI" id="CHEBI:29105"/>
    </ligand>
</feature>
<dbReference type="PANTHER" id="PTHR32120:SF10">
    <property type="entry name" value="SMALL RIBOSOMAL SUBUNIT BIOGENESIS GTPASE RSGA"/>
    <property type="match status" value="1"/>
</dbReference>
<dbReference type="GO" id="GO:0005525">
    <property type="term" value="F:GTP binding"/>
    <property type="evidence" value="ECO:0007669"/>
    <property type="project" value="UniProtKB-UniRule"/>
</dbReference>
<dbReference type="SUPFAM" id="SSF50249">
    <property type="entry name" value="Nucleic acid-binding proteins"/>
    <property type="match status" value="1"/>
</dbReference>
<dbReference type="PANTHER" id="PTHR32120">
    <property type="entry name" value="SMALL RIBOSOMAL SUBUNIT BIOGENESIS GTPASE RSGA"/>
    <property type="match status" value="1"/>
</dbReference>
<keyword evidence="5 10" id="KW-0547">Nucleotide-binding</keyword>
<keyword evidence="6 10" id="KW-0378">Hydrolase</keyword>
<keyword evidence="7 10" id="KW-0862">Zinc</keyword>
<gene>
    <name evidence="10 14" type="primary">rsgA</name>
    <name evidence="14" type="ORF">HH215_08285</name>
</gene>
<evidence type="ECO:0000256" key="2">
    <source>
        <dbReference type="ARBA" id="ARBA00022517"/>
    </source>
</evidence>
<evidence type="ECO:0000256" key="11">
    <source>
        <dbReference type="SAM" id="MobiDB-lite"/>
    </source>
</evidence>
<evidence type="ECO:0000256" key="3">
    <source>
        <dbReference type="ARBA" id="ARBA00022723"/>
    </source>
</evidence>
<feature type="binding site" evidence="10">
    <location>
        <position position="298"/>
    </location>
    <ligand>
        <name>Zn(2+)</name>
        <dbReference type="ChEBI" id="CHEBI:29105"/>
    </ligand>
</feature>
<feature type="binding site" evidence="10">
    <location>
        <position position="311"/>
    </location>
    <ligand>
        <name>Zn(2+)</name>
        <dbReference type="ChEBI" id="CHEBI:29105"/>
    </ligand>
</feature>
<dbReference type="CDD" id="cd01854">
    <property type="entry name" value="YjeQ_EngC"/>
    <property type="match status" value="1"/>
</dbReference>
<dbReference type="InterPro" id="IPR010914">
    <property type="entry name" value="RsgA_GTPase_dom"/>
</dbReference>
<evidence type="ECO:0000256" key="8">
    <source>
        <dbReference type="ARBA" id="ARBA00022884"/>
    </source>
</evidence>
<dbReference type="GO" id="GO:0005737">
    <property type="term" value="C:cytoplasm"/>
    <property type="evidence" value="ECO:0007669"/>
    <property type="project" value="UniProtKB-SubCell"/>
</dbReference>
<keyword evidence="15" id="KW-1185">Reference proteome</keyword>
<dbReference type="Gene3D" id="3.40.50.300">
    <property type="entry name" value="P-loop containing nucleotide triphosphate hydrolases"/>
    <property type="match status" value="1"/>
</dbReference>
<dbReference type="PROSITE" id="PS51721">
    <property type="entry name" value="G_CP"/>
    <property type="match status" value="1"/>
</dbReference>
<dbReference type="InterPro" id="IPR012340">
    <property type="entry name" value="NA-bd_OB-fold"/>
</dbReference>
<dbReference type="InterPro" id="IPR027417">
    <property type="entry name" value="P-loop_NTPase"/>
</dbReference>
<accession>A0A7Z2VHP9</accession>
<dbReference type="GO" id="GO:0019843">
    <property type="term" value="F:rRNA binding"/>
    <property type="evidence" value="ECO:0007669"/>
    <property type="project" value="UniProtKB-KW"/>
</dbReference>
<dbReference type="GO" id="GO:0042274">
    <property type="term" value="P:ribosomal small subunit biogenesis"/>
    <property type="evidence" value="ECO:0007669"/>
    <property type="project" value="UniProtKB-UniRule"/>
</dbReference>
<comment type="subunit">
    <text evidence="10">Monomer. Associates with 30S ribosomal subunit, binds 16S rRNA.</text>
</comment>
<feature type="compositionally biased region" description="Polar residues" evidence="11">
    <location>
        <begin position="344"/>
        <end position="355"/>
    </location>
</feature>
<dbReference type="InterPro" id="IPR030378">
    <property type="entry name" value="G_CP_dom"/>
</dbReference>
<keyword evidence="4 10" id="KW-0699">rRNA-binding</keyword>
<dbReference type="HAMAP" id="MF_01820">
    <property type="entry name" value="GTPase_RsgA"/>
    <property type="match status" value="1"/>
</dbReference>
<dbReference type="Pfam" id="PF03193">
    <property type="entry name" value="RsgA_GTPase"/>
    <property type="match status" value="1"/>
</dbReference>
<keyword evidence="3 10" id="KW-0479">Metal-binding</keyword>
<feature type="binding site" evidence="10">
    <location>
        <begin position="165"/>
        <end position="168"/>
    </location>
    <ligand>
        <name>GTP</name>
        <dbReference type="ChEBI" id="CHEBI:37565"/>
    </ligand>
</feature>
<evidence type="ECO:0000256" key="9">
    <source>
        <dbReference type="ARBA" id="ARBA00023134"/>
    </source>
</evidence>
<reference evidence="14 15" key="1">
    <citation type="submission" date="2020-04" db="EMBL/GenBank/DDBJ databases">
        <title>Genome sequencing of novel species.</title>
        <authorList>
            <person name="Heo J."/>
            <person name="Kim S.-J."/>
            <person name="Kim J.-S."/>
            <person name="Hong S.-B."/>
            <person name="Kwon S.-W."/>
        </authorList>
    </citation>
    <scope>NUCLEOTIDE SEQUENCE [LARGE SCALE GENOMIC DNA]</scope>
    <source>
        <strain evidence="14 15">MFER-1</strain>
    </source>
</reference>
<protein>
    <recommendedName>
        <fullName evidence="10">Small ribosomal subunit biogenesis GTPase RsgA</fullName>
        <ecNumber evidence="10">3.6.1.-</ecNumber>
    </recommendedName>
</protein>
<feature type="binding site" evidence="10">
    <location>
        <begin position="217"/>
        <end position="225"/>
    </location>
    <ligand>
        <name>GTP</name>
        <dbReference type="ChEBI" id="CHEBI:37565"/>
    </ligand>
</feature>
<comment type="function">
    <text evidence="10">One of several proteins that assist in the late maturation steps of the functional core of the 30S ribosomal subunit. Helps release RbfA from mature subunits. May play a role in the assembly of ribosomal proteins into the subunit. Circularly permuted GTPase that catalyzes slow GTP hydrolysis, GTPase activity is stimulated by the 30S ribosomal subunit.</text>
</comment>
<dbReference type="GO" id="GO:0046872">
    <property type="term" value="F:metal ion binding"/>
    <property type="evidence" value="ECO:0007669"/>
    <property type="project" value="UniProtKB-KW"/>
</dbReference>
<evidence type="ECO:0000256" key="6">
    <source>
        <dbReference type="ARBA" id="ARBA00022801"/>
    </source>
</evidence>
<dbReference type="EMBL" id="CP051680">
    <property type="protein sequence ID" value="QJD83170.1"/>
    <property type="molecule type" value="Genomic_DNA"/>
</dbReference>
<comment type="cofactor">
    <cofactor evidence="10">
        <name>Zn(2+)</name>
        <dbReference type="ChEBI" id="CHEBI:29105"/>
    </cofactor>
    <text evidence="10">Binds 1 zinc ion per subunit.</text>
</comment>
<evidence type="ECO:0000313" key="15">
    <source>
        <dbReference type="Proteomes" id="UP000502248"/>
    </source>
</evidence>
<feature type="region of interest" description="Disordered" evidence="11">
    <location>
        <begin position="341"/>
        <end position="376"/>
    </location>
</feature>
<evidence type="ECO:0000256" key="5">
    <source>
        <dbReference type="ARBA" id="ARBA00022741"/>
    </source>
</evidence>
<keyword evidence="1 10" id="KW-0963">Cytoplasm</keyword>
<proteinExistence type="inferred from homology"/>
<organism evidence="14 15">
    <name type="scientific">Cohnella herbarum</name>
    <dbReference type="NCBI Taxonomy" id="2728023"/>
    <lineage>
        <taxon>Bacteria</taxon>
        <taxon>Bacillati</taxon>
        <taxon>Bacillota</taxon>
        <taxon>Bacilli</taxon>
        <taxon>Bacillales</taxon>
        <taxon>Paenibacillaceae</taxon>
        <taxon>Cohnella</taxon>
    </lineage>
</organism>
<feature type="domain" description="CP-type G" evidence="13">
    <location>
        <begin position="120"/>
        <end position="275"/>
    </location>
</feature>
<keyword evidence="9 10" id="KW-0342">GTP-binding</keyword>
<evidence type="ECO:0000313" key="14">
    <source>
        <dbReference type="EMBL" id="QJD83170.1"/>
    </source>
</evidence>
<dbReference type="GO" id="GO:0003924">
    <property type="term" value="F:GTPase activity"/>
    <property type="evidence" value="ECO:0007669"/>
    <property type="project" value="UniProtKB-UniRule"/>
</dbReference>